<evidence type="ECO:0000313" key="2">
    <source>
        <dbReference type="EMBL" id="MDQ0644401.1"/>
    </source>
</evidence>
<evidence type="ECO:0000259" key="1">
    <source>
        <dbReference type="Pfam" id="PF00561"/>
    </source>
</evidence>
<dbReference type="SUPFAM" id="SSF53474">
    <property type="entry name" value="alpha/beta-Hydrolases"/>
    <property type="match status" value="1"/>
</dbReference>
<reference evidence="2 3" key="1">
    <citation type="submission" date="2023-07" db="EMBL/GenBank/DDBJ databases">
        <title>Comparative genomics of wheat-associated soil bacteria to identify genetic determinants of phenazine resistance.</title>
        <authorList>
            <person name="Mouncey N."/>
        </authorList>
    </citation>
    <scope>NUCLEOTIDE SEQUENCE [LARGE SCALE GENOMIC DNA]</scope>
    <source>
        <strain evidence="2 3">W2I7</strain>
    </source>
</reference>
<feature type="domain" description="AB hydrolase-1" evidence="1">
    <location>
        <begin position="24"/>
        <end position="125"/>
    </location>
</feature>
<gene>
    <name evidence="2" type="ORF">QFZ46_002561</name>
</gene>
<dbReference type="Gene3D" id="3.40.50.1820">
    <property type="entry name" value="alpha/beta hydrolase"/>
    <property type="match status" value="1"/>
</dbReference>
<dbReference type="EMBL" id="JAUSXK010000001">
    <property type="protein sequence ID" value="MDQ0644401.1"/>
    <property type="molecule type" value="Genomic_DNA"/>
</dbReference>
<organism evidence="2 3">
    <name type="scientific">Microbacterium murale</name>
    <dbReference type="NCBI Taxonomy" id="1081040"/>
    <lineage>
        <taxon>Bacteria</taxon>
        <taxon>Bacillati</taxon>
        <taxon>Actinomycetota</taxon>
        <taxon>Actinomycetes</taxon>
        <taxon>Micrococcales</taxon>
        <taxon>Microbacteriaceae</taxon>
        <taxon>Microbacterium</taxon>
    </lineage>
</organism>
<evidence type="ECO:0000313" key="3">
    <source>
        <dbReference type="Proteomes" id="UP001239085"/>
    </source>
</evidence>
<comment type="caution">
    <text evidence="2">The sequence shown here is derived from an EMBL/GenBank/DDBJ whole genome shotgun (WGS) entry which is preliminary data.</text>
</comment>
<dbReference type="Pfam" id="PF00561">
    <property type="entry name" value="Abhydrolase_1"/>
    <property type="match status" value="1"/>
</dbReference>
<dbReference type="Proteomes" id="UP001239085">
    <property type="component" value="Unassembled WGS sequence"/>
</dbReference>
<keyword evidence="3" id="KW-1185">Reference proteome</keyword>
<dbReference type="InterPro" id="IPR029058">
    <property type="entry name" value="AB_hydrolase_fold"/>
</dbReference>
<proteinExistence type="predicted"/>
<name>A0ABU0PAP4_9MICO</name>
<sequence>MKITTATLDVADARLHYEVRGDGPLIALIGAPMDAEPFNGLADALASDHTVLTADPRGIRRSTLLDSTADSTAEQRANDLAALVRHVDAGAAIVLGSSGGAVTALAFAQDHPELTATVIAHEPPLITLLDDAAGQRRMTEEMIAVYGSGDVVGAWERFFRQATIDVPPGMLQEIFGGDRDPQTVADEAYWFFHEYRASVYWAPRVDLLRAGAPIIVGIGAESAGQLCERTATALADLLDIAPERFPGDHTGFVEHPAEFAERLRRVTA</sequence>
<dbReference type="InterPro" id="IPR000073">
    <property type="entry name" value="AB_hydrolase_1"/>
</dbReference>
<protein>
    <submittedName>
        <fullName evidence="2">Pimeloyl-ACP methyl ester carboxylesterase</fullName>
    </submittedName>
</protein>
<accession>A0ABU0PAP4</accession>
<dbReference type="RefSeq" id="WP_307362097.1">
    <property type="nucleotide sequence ID" value="NZ_JAUSXK010000001.1"/>
</dbReference>